<dbReference type="GO" id="GO:0005829">
    <property type="term" value="C:cytosol"/>
    <property type="evidence" value="ECO:0007669"/>
    <property type="project" value="TreeGrafter"/>
</dbReference>
<evidence type="ECO:0000256" key="2">
    <source>
        <dbReference type="ARBA" id="ARBA00010219"/>
    </source>
</evidence>
<keyword evidence="4" id="KW-0028">Amino-acid biosynthesis</keyword>
<proteinExistence type="inferred from homology"/>
<accession>A0A3B0S8Y1</accession>
<evidence type="ECO:0000256" key="6">
    <source>
        <dbReference type="ARBA" id="ARBA00023235"/>
    </source>
</evidence>
<dbReference type="PANTHER" id="PTHR31689:SF0">
    <property type="entry name" value="DIAMINOPIMELATE EPIMERASE"/>
    <property type="match status" value="1"/>
</dbReference>
<name>A0A3B0S8Y1_9ZZZZ</name>
<keyword evidence="6 8" id="KW-0413">Isomerase</keyword>
<dbReference type="SUPFAM" id="SSF54506">
    <property type="entry name" value="Diaminopimelate epimerase-like"/>
    <property type="match status" value="2"/>
</dbReference>
<evidence type="ECO:0000256" key="4">
    <source>
        <dbReference type="ARBA" id="ARBA00022605"/>
    </source>
</evidence>
<dbReference type="EC" id="5.1.1.7" evidence="3"/>
<evidence type="ECO:0000256" key="5">
    <source>
        <dbReference type="ARBA" id="ARBA00023154"/>
    </source>
</evidence>
<reference evidence="8" key="1">
    <citation type="submission" date="2018-06" db="EMBL/GenBank/DDBJ databases">
        <authorList>
            <person name="Zhirakovskaya E."/>
        </authorList>
    </citation>
    <scope>NUCLEOTIDE SEQUENCE</scope>
</reference>
<evidence type="ECO:0000256" key="3">
    <source>
        <dbReference type="ARBA" id="ARBA00013080"/>
    </source>
</evidence>
<dbReference type="InterPro" id="IPR001653">
    <property type="entry name" value="DAP_epimerase_DapF"/>
</dbReference>
<dbReference type="HAMAP" id="MF_00197">
    <property type="entry name" value="DAP_epimerase"/>
    <property type="match status" value="1"/>
</dbReference>
<dbReference type="UniPathway" id="UPA00034">
    <property type="reaction ID" value="UER00025"/>
</dbReference>
<dbReference type="EMBL" id="UOED01000068">
    <property type="protein sequence ID" value="VAV91615.1"/>
    <property type="molecule type" value="Genomic_DNA"/>
</dbReference>
<comment type="similarity">
    <text evidence="2">Belongs to the diaminopimelate epimerase family.</text>
</comment>
<dbReference type="Gene3D" id="3.10.310.10">
    <property type="entry name" value="Diaminopimelate Epimerase, Chain A, domain 1"/>
    <property type="match status" value="2"/>
</dbReference>
<evidence type="ECO:0000256" key="1">
    <source>
        <dbReference type="ARBA" id="ARBA00005196"/>
    </source>
</evidence>
<comment type="pathway">
    <text evidence="1">Amino-acid biosynthesis; L-lysine biosynthesis via DAP pathway; DL-2,6-diaminopimelate from LL-2,6-diaminopimelate: step 1/1.</text>
</comment>
<dbReference type="PROSITE" id="PS01326">
    <property type="entry name" value="DAP_EPIMERASE"/>
    <property type="match status" value="1"/>
</dbReference>
<comment type="catalytic activity">
    <reaction evidence="7">
        <text>(2S,6S)-2,6-diaminopimelate = meso-2,6-diaminopimelate</text>
        <dbReference type="Rhea" id="RHEA:15393"/>
        <dbReference type="ChEBI" id="CHEBI:57609"/>
        <dbReference type="ChEBI" id="CHEBI:57791"/>
        <dbReference type="EC" id="5.1.1.7"/>
    </reaction>
</comment>
<evidence type="ECO:0000256" key="7">
    <source>
        <dbReference type="ARBA" id="ARBA00051712"/>
    </source>
</evidence>
<organism evidence="8">
    <name type="scientific">hydrothermal vent metagenome</name>
    <dbReference type="NCBI Taxonomy" id="652676"/>
    <lineage>
        <taxon>unclassified sequences</taxon>
        <taxon>metagenomes</taxon>
        <taxon>ecological metagenomes</taxon>
    </lineage>
</organism>
<dbReference type="GO" id="GO:0008837">
    <property type="term" value="F:diaminopimelate epimerase activity"/>
    <property type="evidence" value="ECO:0007669"/>
    <property type="project" value="UniProtKB-EC"/>
</dbReference>
<evidence type="ECO:0000313" key="8">
    <source>
        <dbReference type="EMBL" id="VAV91615.1"/>
    </source>
</evidence>
<keyword evidence="5" id="KW-0457">Lysine biosynthesis</keyword>
<dbReference type="GO" id="GO:0009089">
    <property type="term" value="P:lysine biosynthetic process via diaminopimelate"/>
    <property type="evidence" value="ECO:0007669"/>
    <property type="project" value="UniProtKB-UniPathway"/>
</dbReference>
<gene>
    <name evidence="8" type="ORF">MNBD_ALPHA02-2551</name>
</gene>
<sequence>MTREMTGAPRAFRKMHGLGNDFVIFDGRTDQLDLTGDQARHIASRHHGIGCDQVITLLPSTKAEVFMRIQNADGSEVGACGNASRCVGQILMAGNDTDQITIETTAGLLQAARAGDLIRVDMGVPRRDWQDIPLSREMATDDLDLTVGPLSHGVAVNMGNPHVVFFVDDVADIPLAELGPQIETHPLFPKRVNVSIVADNGHGRLRHRVWERGVGITKACGSGACAVIVAASLRGIVPKEATVELDGGDLHMMWDEDGHIQMTGSATHVFDGQILL</sequence>
<protein>
    <recommendedName>
        <fullName evidence="3">diaminopimelate epimerase</fullName>
        <ecNumber evidence="3">5.1.1.7</ecNumber>
    </recommendedName>
</protein>
<dbReference type="InterPro" id="IPR018510">
    <property type="entry name" value="DAP_epimerase_AS"/>
</dbReference>
<dbReference type="Pfam" id="PF01678">
    <property type="entry name" value="DAP_epimerase"/>
    <property type="match status" value="2"/>
</dbReference>
<dbReference type="AlphaFoldDB" id="A0A3B0S8Y1"/>
<dbReference type="PANTHER" id="PTHR31689">
    <property type="entry name" value="DIAMINOPIMELATE EPIMERASE, CHLOROPLASTIC"/>
    <property type="match status" value="1"/>
</dbReference>
<dbReference type="NCBIfam" id="TIGR00652">
    <property type="entry name" value="DapF"/>
    <property type="match status" value="1"/>
</dbReference>